<feature type="compositionally biased region" description="Pro residues" evidence="1">
    <location>
        <begin position="76"/>
        <end position="101"/>
    </location>
</feature>
<dbReference type="InterPro" id="IPR007180">
    <property type="entry name" value="DUF382"/>
</dbReference>
<protein>
    <recommendedName>
        <fullName evidence="2">PSP proline-rich domain-containing protein</fullName>
    </recommendedName>
</protein>
<evidence type="ECO:0000313" key="3">
    <source>
        <dbReference type="EMBL" id="KAF2904722.1"/>
    </source>
</evidence>
<proteinExistence type="predicted"/>
<dbReference type="PANTHER" id="PTHR12785">
    <property type="entry name" value="SPLICING FACTOR 3B"/>
    <property type="match status" value="1"/>
</dbReference>
<reference evidence="3" key="1">
    <citation type="submission" date="2019-08" db="EMBL/GenBank/DDBJ databases">
        <title>The genome of the North American firefly Photinus pyralis.</title>
        <authorList>
            <consortium name="Photinus pyralis genome working group"/>
            <person name="Fallon T.R."/>
            <person name="Sander Lower S.E."/>
            <person name="Weng J.-K."/>
        </authorList>
    </citation>
    <scope>NUCLEOTIDE SEQUENCE</scope>
    <source>
        <strain evidence="3">TRF0915ILg1</strain>
        <tissue evidence="3">Whole body</tissue>
    </source>
</reference>
<dbReference type="Proteomes" id="UP000801492">
    <property type="component" value="Unassembled WGS sequence"/>
</dbReference>
<name>A0A8K0GK93_IGNLU</name>
<feature type="domain" description="PSP proline-rich" evidence="2">
    <location>
        <begin position="482"/>
        <end position="540"/>
    </location>
</feature>
<feature type="compositionally biased region" description="Acidic residues" evidence="1">
    <location>
        <begin position="592"/>
        <end position="608"/>
    </location>
</feature>
<dbReference type="SMART" id="SM00581">
    <property type="entry name" value="PSP"/>
    <property type="match status" value="1"/>
</dbReference>
<evidence type="ECO:0000259" key="2">
    <source>
        <dbReference type="SMART" id="SM00581"/>
    </source>
</evidence>
<accession>A0A8K0GK93</accession>
<feature type="region of interest" description="Disordered" evidence="1">
    <location>
        <begin position="741"/>
        <end position="788"/>
    </location>
</feature>
<dbReference type="OrthoDB" id="10260794at2759"/>
<dbReference type="InterPro" id="IPR006568">
    <property type="entry name" value="PSP_pro-rich"/>
</dbReference>
<dbReference type="AlphaFoldDB" id="A0A8K0GK93"/>
<comment type="caution">
    <text evidence="3">The sequence shown here is derived from an EMBL/GenBank/DDBJ whole genome shotgun (WGS) entry which is preliminary data.</text>
</comment>
<organism evidence="3 4">
    <name type="scientific">Ignelater luminosus</name>
    <name type="common">Cucubano</name>
    <name type="synonym">Pyrophorus luminosus</name>
    <dbReference type="NCBI Taxonomy" id="2038154"/>
    <lineage>
        <taxon>Eukaryota</taxon>
        <taxon>Metazoa</taxon>
        <taxon>Ecdysozoa</taxon>
        <taxon>Arthropoda</taxon>
        <taxon>Hexapoda</taxon>
        <taxon>Insecta</taxon>
        <taxon>Pterygota</taxon>
        <taxon>Neoptera</taxon>
        <taxon>Endopterygota</taxon>
        <taxon>Coleoptera</taxon>
        <taxon>Polyphaga</taxon>
        <taxon>Elateriformia</taxon>
        <taxon>Elateroidea</taxon>
        <taxon>Elateridae</taxon>
        <taxon>Agrypninae</taxon>
        <taxon>Pyrophorini</taxon>
        <taxon>Ignelater</taxon>
    </lineage>
</organism>
<feature type="compositionally biased region" description="Basic and acidic residues" evidence="1">
    <location>
        <begin position="778"/>
        <end position="788"/>
    </location>
</feature>
<feature type="compositionally biased region" description="Basic and acidic residues" evidence="1">
    <location>
        <begin position="750"/>
        <end position="763"/>
    </location>
</feature>
<feature type="region of interest" description="Disordered" evidence="1">
    <location>
        <begin position="211"/>
        <end position="249"/>
    </location>
</feature>
<gene>
    <name evidence="3" type="ORF">ILUMI_01459</name>
</gene>
<dbReference type="Pfam" id="PF04046">
    <property type="entry name" value="PSP"/>
    <property type="match status" value="1"/>
</dbReference>
<dbReference type="Pfam" id="PF04037">
    <property type="entry name" value="DUF382"/>
    <property type="match status" value="1"/>
</dbReference>
<feature type="region of interest" description="Disordered" evidence="1">
    <location>
        <begin position="71"/>
        <end position="117"/>
    </location>
</feature>
<dbReference type="PANTHER" id="PTHR12785:SF6">
    <property type="entry name" value="SPLICING FACTOR 3B SUBUNIT 2"/>
    <property type="match status" value="1"/>
</dbReference>
<evidence type="ECO:0000256" key="1">
    <source>
        <dbReference type="SAM" id="MobiDB-lite"/>
    </source>
</evidence>
<feature type="region of interest" description="Disordered" evidence="1">
    <location>
        <begin position="591"/>
        <end position="638"/>
    </location>
</feature>
<feature type="compositionally biased region" description="Basic residues" evidence="1">
    <location>
        <begin position="219"/>
        <end position="232"/>
    </location>
</feature>
<dbReference type="EMBL" id="VTPC01000699">
    <property type="protein sequence ID" value="KAF2904722.1"/>
    <property type="molecule type" value="Genomic_DNA"/>
</dbReference>
<sequence length="788" mass="88181">MNEGNPPMNVHLQPPQMVMDPPGIHEMPHESLAEHQLLVPPPHPEGLVPPPGFVGPPGTQGWANEEFVENRGLQGLPPPGIPPQGLPPQGLPPQPLPPQGLPPQALQSPGAQPGMNEKQLPSLLSLKVDPPEQLMEGNGTTDVVLPQVLEQVLALKNQRALELGTDETGTDNSAPVSIPANEVEKDSTVPLWERDENVDVITRETDINNKQIKDNAKISKNKKKKKRKKNKKKMEENKDDTSVNTETGEPDTEVEYIQETLGLHELAPQYRQFFHIFEAFKIADPKPSIPPPQLAIPTALSSKAIPVLGDQFQEEAEEVDEKMKEDKSKMSKRKLKKLTRLSVAELKQLVNRPDVVEMHDVTARDPKLLVQLKAHRNTVQVPRHWCFKRKYLQGKRGIEKPPFNLPDFIKRTGIMEMRASLQDKDESKTLKAKMRERARPKLGKIDIDYQKLHDAFFKWQTKPKMTIHGDLYYEGKEFETRLKEKKPGDLSEELRTALGMPVGPNAHKVPPPWLIAMQRYGPPPNYPNLKVPGLNAPIPDGCSFGYHAGGWGKPPVDESGKPLYGDVFGTNQANVDDIGEDINVDRSLWGELESESEEESEEEEEEEEKDKQGVADESGLITPAEGLVTPSGLTSIPAGMETPEAIELRKKKIESEMEEGEMPALFHVLPEKRNERIGGAMMASSHVYDMTGVGAPPPAVISAKRGVQSSSEQREGMVELALDPSELDMDSDAMAVRYEQQMRENQSQLQKEDLSDMLAEHVAKQKNKRKRQQNLDTKQTKKYKEFKF</sequence>
<evidence type="ECO:0000313" key="4">
    <source>
        <dbReference type="Proteomes" id="UP000801492"/>
    </source>
</evidence>
<dbReference type="InterPro" id="IPR052584">
    <property type="entry name" value="U2_snRNP_Complex_Component"/>
</dbReference>
<dbReference type="GO" id="GO:0005689">
    <property type="term" value="C:U12-type spliceosomal complex"/>
    <property type="evidence" value="ECO:0007669"/>
    <property type="project" value="TreeGrafter"/>
</dbReference>
<keyword evidence="4" id="KW-1185">Reference proteome</keyword>